<keyword evidence="1" id="KW-0677">Repeat</keyword>
<organism evidence="3 4">
    <name type="scientific">Amblyomma americanum</name>
    <name type="common">Lone star tick</name>
    <dbReference type="NCBI Taxonomy" id="6943"/>
    <lineage>
        <taxon>Eukaryota</taxon>
        <taxon>Metazoa</taxon>
        <taxon>Ecdysozoa</taxon>
        <taxon>Arthropoda</taxon>
        <taxon>Chelicerata</taxon>
        <taxon>Arachnida</taxon>
        <taxon>Acari</taxon>
        <taxon>Parasitiformes</taxon>
        <taxon>Ixodida</taxon>
        <taxon>Ixodoidea</taxon>
        <taxon>Ixodidae</taxon>
        <taxon>Amblyomminae</taxon>
        <taxon>Amblyomma</taxon>
    </lineage>
</organism>
<dbReference type="PANTHER" id="PTHR24111:SF0">
    <property type="entry name" value="LEUCINE-RICH REPEAT-CONTAINING PROTEIN"/>
    <property type="match status" value="1"/>
</dbReference>
<proteinExistence type="predicted"/>
<protein>
    <recommendedName>
        <fullName evidence="5">Ran gtpase-activating protein</fullName>
    </recommendedName>
</protein>
<dbReference type="Proteomes" id="UP001321473">
    <property type="component" value="Unassembled WGS sequence"/>
</dbReference>
<sequence>MEVEREEIGELVEEPIAGDSGSGGDAPSEGANSYLGNRITHVREVLASSGIDMEAACTHEDGRICWLPSKLSPCNKFLFPLGLELVETEPGTLCLRTVCVEPRKFAHTGEMYGGAFVFAWLPRHHRCVQAICVCDTVLFERPAFALNSAIGSSVNLRHLSLQGGYSTRYNDNELSEALLHLTKLESFEFIKLDVTSDSLPEVISNLLLRNSKSLVKVRFKRNAFSEQNISSLFSALTQCSALAELSFSQDSLTESHVTILAALLGEGKLLKKLSLSLCLGENIELAPFAKALEHSKSLQVLKLHLCQANMVTLFHALAGNATLRHLDLDSSTMCGTHATALANALRRNKGLRSLAMEHCSVNDEIARKLAEAITENGTLETLNLKENAISALSITAFCTALKKNKTLKRVSFGMFHASDADRNDLAQLLNQSDCYGRIAMPWADSDLPHLTAALAVPSQSPSKLSLYEIADLPKELVCLLFDALASNTAVKALTVEVRGYEADKANSLYQALKANQSIRSLELQLSVESLEGSIITGVAKALVINKTISELAIYTSDVSLNASKTLAFMLAKNTTLTSLQLCCRYLGAKRIEMLSRGMTQNKAVISLDLYKALAKNRATFRLQEALRQNIAYLNMAVQFVLMTNLTKPCAEAFETLRRTSSLVPQVIKVSGMSEQQAKKALDAADHYIRTHYLFVTGIIKHSLMCYPGERKQADALNDYCWEAIAAFLKVSDVLDERPSLGGNAAALSNT</sequence>
<dbReference type="SMART" id="SM00368">
    <property type="entry name" value="LRR_RI"/>
    <property type="match status" value="3"/>
</dbReference>
<evidence type="ECO:0000313" key="3">
    <source>
        <dbReference type="EMBL" id="KAK8769785.1"/>
    </source>
</evidence>
<feature type="compositionally biased region" description="Acidic residues" evidence="2">
    <location>
        <begin position="1"/>
        <end position="13"/>
    </location>
</feature>
<dbReference type="InterPro" id="IPR032675">
    <property type="entry name" value="LRR_dom_sf"/>
</dbReference>
<dbReference type="InterPro" id="IPR052201">
    <property type="entry name" value="LRR-containing_regulator"/>
</dbReference>
<evidence type="ECO:0000256" key="2">
    <source>
        <dbReference type="SAM" id="MobiDB-lite"/>
    </source>
</evidence>
<evidence type="ECO:0000256" key="1">
    <source>
        <dbReference type="ARBA" id="ARBA00022737"/>
    </source>
</evidence>
<evidence type="ECO:0000313" key="4">
    <source>
        <dbReference type="Proteomes" id="UP001321473"/>
    </source>
</evidence>
<keyword evidence="4" id="KW-1185">Reference proteome</keyword>
<dbReference type="SUPFAM" id="SSF52047">
    <property type="entry name" value="RNI-like"/>
    <property type="match status" value="2"/>
</dbReference>
<comment type="caution">
    <text evidence="3">The sequence shown here is derived from an EMBL/GenBank/DDBJ whole genome shotgun (WGS) entry which is preliminary data.</text>
</comment>
<dbReference type="Gene3D" id="3.80.10.10">
    <property type="entry name" value="Ribonuclease Inhibitor"/>
    <property type="match status" value="2"/>
</dbReference>
<gene>
    <name evidence="3" type="ORF">V5799_013750</name>
</gene>
<accession>A0AAQ4E502</accession>
<reference evidence="3 4" key="1">
    <citation type="journal article" date="2023" name="Arcadia Sci">
        <title>De novo assembly of a long-read Amblyomma americanum tick genome.</title>
        <authorList>
            <person name="Chou S."/>
            <person name="Poskanzer K.E."/>
            <person name="Rollins M."/>
            <person name="Thuy-Boun P.S."/>
        </authorList>
    </citation>
    <scope>NUCLEOTIDE SEQUENCE [LARGE SCALE GENOMIC DNA]</scope>
    <source>
        <strain evidence="3">F_SG_1</strain>
        <tissue evidence="3">Salivary glands</tissue>
    </source>
</reference>
<dbReference type="AlphaFoldDB" id="A0AAQ4E502"/>
<name>A0AAQ4E502_AMBAM</name>
<feature type="region of interest" description="Disordered" evidence="2">
    <location>
        <begin position="1"/>
        <end position="30"/>
    </location>
</feature>
<evidence type="ECO:0008006" key="5">
    <source>
        <dbReference type="Google" id="ProtNLM"/>
    </source>
</evidence>
<dbReference type="PANTHER" id="PTHR24111">
    <property type="entry name" value="LEUCINE-RICH REPEAT-CONTAINING PROTEIN 34"/>
    <property type="match status" value="1"/>
</dbReference>
<dbReference type="EMBL" id="JARKHS020022118">
    <property type="protein sequence ID" value="KAK8769785.1"/>
    <property type="molecule type" value="Genomic_DNA"/>
</dbReference>